<dbReference type="PROSITE" id="PS51257">
    <property type="entry name" value="PROKAR_LIPOPROTEIN"/>
    <property type="match status" value="1"/>
</dbReference>
<dbReference type="Proteomes" id="UP000314011">
    <property type="component" value="Unassembled WGS sequence"/>
</dbReference>
<proteinExistence type="predicted"/>
<evidence type="ECO:0000313" key="2">
    <source>
        <dbReference type="Proteomes" id="UP000314011"/>
    </source>
</evidence>
<protein>
    <submittedName>
        <fullName evidence="1">Glyceraldehyde-3-phosphate dehydrogenase</fullName>
    </submittedName>
</protein>
<gene>
    <name evidence="1" type="ORF">FHY64_03570</name>
</gene>
<sequence length="47" mass="5486">MLKSATFWILLLLVGCIVADITQNDGEIMIFLARKGFQLIEWIAFWR</sequence>
<dbReference type="RefSeq" id="WP_140193062.1">
    <property type="nucleotide sequence ID" value="NZ_CP065915.1"/>
</dbReference>
<comment type="caution">
    <text evidence="1">The sequence shown here is derived from an EMBL/GenBank/DDBJ whole genome shotgun (WGS) entry which is preliminary data.</text>
</comment>
<name>A0A5C5GDY0_9RHOB</name>
<keyword evidence="2" id="KW-1185">Reference proteome</keyword>
<organism evidence="1 2">
    <name type="scientific">Pelagovum pacificum</name>
    <dbReference type="NCBI Taxonomy" id="2588711"/>
    <lineage>
        <taxon>Bacteria</taxon>
        <taxon>Pseudomonadati</taxon>
        <taxon>Pseudomonadota</taxon>
        <taxon>Alphaproteobacteria</taxon>
        <taxon>Rhodobacterales</taxon>
        <taxon>Paracoccaceae</taxon>
        <taxon>Pelagovum</taxon>
    </lineage>
</organism>
<accession>A0A5C5GDY0</accession>
<reference evidence="1 2" key="1">
    <citation type="submission" date="2019-06" db="EMBL/GenBank/DDBJ databases">
        <title>Genome of new Rhodobacteraceae sp. SM1903.</title>
        <authorList>
            <person name="Ren X."/>
        </authorList>
    </citation>
    <scope>NUCLEOTIDE SEQUENCE [LARGE SCALE GENOMIC DNA]</scope>
    <source>
        <strain evidence="1 2">SM1903</strain>
    </source>
</reference>
<dbReference type="EMBL" id="VFFF01000001">
    <property type="protein sequence ID" value="TNY32384.1"/>
    <property type="molecule type" value="Genomic_DNA"/>
</dbReference>
<dbReference type="AlphaFoldDB" id="A0A5C5GDY0"/>
<dbReference type="OrthoDB" id="7745647at2"/>
<evidence type="ECO:0000313" key="1">
    <source>
        <dbReference type="EMBL" id="TNY32384.1"/>
    </source>
</evidence>